<sequence length="36" mass="4227">MLFYIVDRNFLPFYVHIVVCSILMSHKPFRISGGLI</sequence>
<dbReference type="AlphaFoldDB" id="D5AC38"/>
<name>D5AC38_PICSI</name>
<protein>
    <submittedName>
        <fullName evidence="1">Uncharacterized protein</fullName>
    </submittedName>
</protein>
<reference evidence="1" key="1">
    <citation type="submission" date="2010-04" db="EMBL/GenBank/DDBJ databases">
        <authorList>
            <person name="Reid K.E."/>
            <person name="Liao N."/>
            <person name="Chan S."/>
            <person name="Docking R."/>
            <person name="Taylor G."/>
            <person name="Moore R."/>
            <person name="Mayo M."/>
            <person name="Munro S."/>
            <person name="King J."/>
            <person name="Yanchuk A."/>
            <person name="Holt R."/>
            <person name="Jones S."/>
            <person name="Marra M."/>
            <person name="Ritland C.E."/>
            <person name="Ritland K."/>
            <person name="Bohlmann J."/>
        </authorList>
    </citation>
    <scope>NUCLEOTIDE SEQUENCE</scope>
    <source>
        <tissue evidence="1">Bud</tissue>
    </source>
</reference>
<dbReference type="EMBL" id="BT123809">
    <property type="protein sequence ID" value="ADE77107.1"/>
    <property type="molecule type" value="mRNA"/>
</dbReference>
<organism evidence="1">
    <name type="scientific">Picea sitchensis</name>
    <name type="common">Sitka spruce</name>
    <name type="synonym">Pinus sitchensis</name>
    <dbReference type="NCBI Taxonomy" id="3332"/>
    <lineage>
        <taxon>Eukaryota</taxon>
        <taxon>Viridiplantae</taxon>
        <taxon>Streptophyta</taxon>
        <taxon>Embryophyta</taxon>
        <taxon>Tracheophyta</taxon>
        <taxon>Spermatophyta</taxon>
        <taxon>Pinopsida</taxon>
        <taxon>Pinidae</taxon>
        <taxon>Conifers I</taxon>
        <taxon>Pinales</taxon>
        <taxon>Pinaceae</taxon>
        <taxon>Picea</taxon>
    </lineage>
</organism>
<proteinExistence type="evidence at transcript level"/>
<accession>D5AC38</accession>
<evidence type="ECO:0000313" key="1">
    <source>
        <dbReference type="EMBL" id="ADE77107.1"/>
    </source>
</evidence>